<dbReference type="InterPro" id="IPR013697">
    <property type="entry name" value="DNA_pol_e_suA_C"/>
</dbReference>
<keyword evidence="11 15" id="KW-0408">Iron</keyword>
<dbReference type="PANTHER" id="PTHR10670:SF0">
    <property type="entry name" value="DNA POLYMERASE EPSILON CATALYTIC SUBUNIT A"/>
    <property type="match status" value="1"/>
</dbReference>
<evidence type="ECO:0000256" key="10">
    <source>
        <dbReference type="ARBA" id="ARBA00022932"/>
    </source>
</evidence>
<dbReference type="InterPro" id="IPR006172">
    <property type="entry name" value="DNA-dir_DNA_pol_B"/>
</dbReference>
<sequence>MPPKQRWSRGAGQSGRGRGHRAQGSSAASFGDTAAPTSSYASAHGADMEDMTGIPQTHKQRHVSQKDSSCDMEKMANNAEFAQLRDDLDEKMGFARYREGPEKLGWLVNIQPTTIVDDECPTGKAGLDMYFIEEDGTTFKATLIYQPFFFVICKSGSEADVEDYIKRRFQRNLLSISRVVMDDLSLPNHLTSQKRTLLKLSFWNVHHLKAVRVGLSQIIEKNHGSSNIHGAGNSDFLEEMHKFTDGGSSMQAHSSRRGINDGEDAILELREFDVTYYTRVAIDCQVRIGLWYLVSSVSGKVTLTSRPEILHRAEPVILAFDIETTKLPLKFPDSAIDSITMISYMIDGQGFLIVNREIVSRDIADFEYTPKPEYEGHFTIFNEQDEEALLRRFIEHIQVAHPVVFVTYNGDFFDWPFIEDRSKVHGIDIFKEIGFSKDSSGEYKSRTAIHMDCFAWVKRDSYLPQGSQGLKAVTKYKLGYNPMEIDPEDMTRFAADQPQTLAQYSVSDAVATYYLYMKYVHPFIFSLCTIIPMNPDDVLRRGSGTLCEHLLMVEAVKANVIMPNKHAEKGGRTFEGHLLESETYVGGHVEALEAGVFRSDLPTQFRLVPEAVQQLIDEIDEALIFSITVEHKVSKDDILNYNEIRENIVGQLRLLHETPIRNEEPLIYHLDVAAMYPNIILTNRLQPNAVIDESVCAACDFNQGPGSSCQRSMVWSWRGEYFPASRGEVNMLQNQLQQERFAVPVADGEASNITRAFHELRVNDQNTHLKKRVSEYSRKVYGRVHETKVVERESIVCQREHPFYVNTVRDFRDRRYEYKGLHKSWKGKLDSSLKTSDLPAADEAKRMIIIYDSLQLAHKCILNSFYGYVMRKGARWFSMEMAGIVCLTGAKIIQLARARVEQLGRPLELDTDGIWCILPKSFPEEFKFKLANGKSVSISYPCVMLNHLVHAEFTNHQYQDRVGDQYVTNSENSIFFEVDGPYRAMILPASTQEDRLLKKRYAVFNHDGTLAELKGFEVKRRGELNLIKNFQSSIFKSFLEGASLKECYSAVGSSANHWLDILFSKAADLSDADLFDLLSENRSMSKSLSEYGTQKSTSIKTAKRLAEFLGDQMVKDKGLACKFIISARPYDLPVSERAIPVAIFQAEPSVRRFFLRKWLKDSSIVEANIRDILDWQYYIERFGSVIQKLITIPAAMQLVSNPIPRVRHPDWLSKRVAAQEDRLKQRRITDAFVKVDKATFVEHLSANDQVNHVTDKLQASHSGAIHQLDVISQVEFTHQERTELLTSNYQKWIELAKRKWKAVQVDALHQGKSHIETAQPLSHFGLETSTKAKRRIGSTVFSTLSNPSASLSSRNLANSTAVYAGSSGIQLLEVVESELAGTFILWILANGGIQQVRMEVPRRFYINSKVSDPGELPTHPQLLITKRTRTLPRRHLCRYLYELEMPESFFIENNSLFAALFNHPDVDGVYETNVSLIFRALIRMGCLCEISKTGLARGGSIRYIANTLRLSDIKSDSHVGRHTYLDSRQSLQFCYLFHASSGARQVMGLFLIPTGRCHVVIVDAGHNRDAIPNVQRMYASMRTNSTLDERGAFEYPEHLETVTSIYRTEHEAFSAMSSLLNSYLDQRRGPTALAIQSASSRRYIEQAGMTAIRNMPILCVPNHKSDSQFPSIGWQQYGLRRMLGHFLNLGDFLTDRIELARYADIPVCNIESDYTLFLSDVFMARRLIGADAVLWFSLSGKPDLGGAENEETHFASGVPLNPEISKSGSFSTMCIEMDVWDLALNTILQADLLHDLENPISSTSYHHHQVATTMQMTVPENSGMLLQSPSAKLSKEGETPNSQGMLSLSMMDGADRESVSHGHYHMVQSMIRGWTDEVGRNNRFASHLLEHLFRWITSPSAKFFDPALFRFVHDLMKRVFSALVHQFQALGADIVYASFEKVVVCTNKTTLSNAAGYISYTIAALSKKDMFAHIEIKPVRFWQHMMWMDLFNWAGIEVVQHDKENSRRSQGKLMGPEDSDAVSVDMKWSMIDCLPLRHQHEFMRIMTEFLDDTRAAKAPNKAALLEHVGDLLKTTFKRRLMTVVREFARSSHENEPVPAENEASTYPSTHPRTPSEQRFDANLEFVKLISAALGLDEQLEPHVRSLKRDLLSLLGVAQFSASAVYVAPPERLVLHQVMCEFCSLCRDLDLTRDRDVHAPPLSMGQMGAADSVTESIPFWSCSACHMEYDRHSLEQRLVDSAVKRMTAWQLQDIRCVDCRFVKAEDLRACCPRCTSQTVTTLSKKDMAFMFSQLEKIAHTHQMEMLQEVVAFAK</sequence>
<comment type="catalytic activity">
    <reaction evidence="15">
        <text>DNA(n) + a 2'-deoxyribonucleoside 5'-triphosphate = DNA(n+1) + diphosphate</text>
        <dbReference type="Rhea" id="RHEA:22508"/>
        <dbReference type="Rhea" id="RHEA-COMP:17339"/>
        <dbReference type="Rhea" id="RHEA-COMP:17340"/>
        <dbReference type="ChEBI" id="CHEBI:33019"/>
        <dbReference type="ChEBI" id="CHEBI:61560"/>
        <dbReference type="ChEBI" id="CHEBI:173112"/>
        <dbReference type="EC" id="2.7.7.7"/>
    </reaction>
</comment>
<comment type="function">
    <text evidence="15">DNA polymerase II participates in chromosomal DNA replication.</text>
</comment>
<dbReference type="InterPro" id="IPR043502">
    <property type="entry name" value="DNA/RNA_pol_sf"/>
</dbReference>
<dbReference type="InterPro" id="IPR029703">
    <property type="entry name" value="POL2"/>
</dbReference>
<dbReference type="SUPFAM" id="SSF53098">
    <property type="entry name" value="Ribonuclease H-like"/>
    <property type="match status" value="1"/>
</dbReference>
<dbReference type="InterPro" id="IPR012337">
    <property type="entry name" value="RNaseH-like_sf"/>
</dbReference>
<evidence type="ECO:0000256" key="14">
    <source>
        <dbReference type="ARBA" id="ARBA00023242"/>
    </source>
</evidence>
<feature type="region of interest" description="Disordered" evidence="16">
    <location>
        <begin position="1"/>
        <end position="71"/>
    </location>
</feature>
<evidence type="ECO:0000313" key="19">
    <source>
        <dbReference type="Proteomes" id="UP001648503"/>
    </source>
</evidence>
<evidence type="ECO:0000256" key="9">
    <source>
        <dbReference type="ARBA" id="ARBA00022833"/>
    </source>
</evidence>
<dbReference type="Pfam" id="PF22912">
    <property type="entry name" value="zf-DPOE"/>
    <property type="match status" value="1"/>
</dbReference>
<evidence type="ECO:0000256" key="3">
    <source>
        <dbReference type="ARBA" id="ARBA00022485"/>
    </source>
</evidence>
<evidence type="ECO:0000259" key="17">
    <source>
        <dbReference type="SMART" id="SM01159"/>
    </source>
</evidence>
<evidence type="ECO:0000256" key="13">
    <source>
        <dbReference type="ARBA" id="ARBA00023125"/>
    </source>
</evidence>
<evidence type="ECO:0000313" key="18">
    <source>
        <dbReference type="EMBL" id="KAH6597526.1"/>
    </source>
</evidence>
<proteinExistence type="inferred from homology"/>
<dbReference type="CDD" id="cd05779">
    <property type="entry name" value="DNA_polB_epsilon_exo"/>
    <property type="match status" value="1"/>
</dbReference>
<dbReference type="Pfam" id="PF22634">
    <property type="entry name" value="POL2_thumb"/>
    <property type="match status" value="1"/>
</dbReference>
<evidence type="ECO:0000256" key="16">
    <source>
        <dbReference type="SAM" id="MobiDB-lite"/>
    </source>
</evidence>
<keyword evidence="6 15" id="KW-0235">DNA replication</keyword>
<protein>
    <recommendedName>
        <fullName evidence="15">DNA polymerase epsilon catalytic subunit</fullName>
        <ecNumber evidence="15">2.7.7.7</ecNumber>
    </recommendedName>
</protein>
<dbReference type="InterPro" id="IPR054475">
    <property type="entry name" value="Znf-DPOE"/>
</dbReference>
<dbReference type="SMART" id="SM01159">
    <property type="entry name" value="DUF1744"/>
    <property type="match status" value="1"/>
</dbReference>
<evidence type="ECO:0000256" key="4">
    <source>
        <dbReference type="ARBA" id="ARBA00022679"/>
    </source>
</evidence>
<organism evidence="18 19">
    <name type="scientific">Batrachochytrium salamandrivorans</name>
    <dbReference type="NCBI Taxonomy" id="1357716"/>
    <lineage>
        <taxon>Eukaryota</taxon>
        <taxon>Fungi</taxon>
        <taxon>Fungi incertae sedis</taxon>
        <taxon>Chytridiomycota</taxon>
        <taxon>Chytridiomycota incertae sedis</taxon>
        <taxon>Chytridiomycetes</taxon>
        <taxon>Rhizophydiales</taxon>
        <taxon>Rhizophydiales incertae sedis</taxon>
        <taxon>Batrachochytrium</taxon>
    </lineage>
</organism>
<dbReference type="Gene3D" id="3.30.420.10">
    <property type="entry name" value="Ribonuclease H-like superfamily/Ribonuclease H"/>
    <property type="match status" value="1"/>
</dbReference>
<keyword evidence="7 15" id="KW-0479">Metal-binding</keyword>
<dbReference type="InterPro" id="IPR006133">
    <property type="entry name" value="DNA-dir_DNA_pol_B_exonuc"/>
</dbReference>
<comment type="similarity">
    <text evidence="2 15">Belongs to the DNA polymerase type-B family.</text>
</comment>
<keyword evidence="3 15" id="KW-0004">4Fe-4S</keyword>
<evidence type="ECO:0000256" key="15">
    <source>
        <dbReference type="RuleBase" id="RU365029"/>
    </source>
</evidence>
<keyword evidence="9 15" id="KW-0862">Zinc</keyword>
<gene>
    <name evidence="18" type="ORF">BASA50_004443</name>
</gene>
<feature type="region of interest" description="Disordered" evidence="16">
    <location>
        <begin position="2091"/>
        <end position="2115"/>
    </location>
</feature>
<keyword evidence="12 15" id="KW-0411">Iron-sulfur</keyword>
<name>A0ABQ8FFR9_9FUNG</name>
<dbReference type="SUPFAM" id="SSF56672">
    <property type="entry name" value="DNA/RNA polymerases"/>
    <property type="match status" value="1"/>
</dbReference>
<comment type="cofactor">
    <cofactor evidence="15">
        <name>[4Fe-4S] cluster</name>
        <dbReference type="ChEBI" id="CHEBI:49883"/>
    </cofactor>
</comment>
<evidence type="ECO:0000256" key="6">
    <source>
        <dbReference type="ARBA" id="ARBA00022705"/>
    </source>
</evidence>
<keyword evidence="10 15" id="KW-0239">DNA-directed DNA polymerase</keyword>
<dbReference type="Pfam" id="PF03104">
    <property type="entry name" value="DNA_pol_B_exo1"/>
    <property type="match status" value="1"/>
</dbReference>
<accession>A0ABQ8FFR9</accession>
<feature type="domain" description="DNA polymerase epsilon catalytic subunit A C-terminal" evidence="17">
    <location>
        <begin position="1573"/>
        <end position="1996"/>
    </location>
</feature>
<comment type="caution">
    <text evidence="18">The sequence shown here is derived from an EMBL/GenBank/DDBJ whole genome shotgun (WGS) entry which is preliminary data.</text>
</comment>
<evidence type="ECO:0000256" key="2">
    <source>
        <dbReference type="ARBA" id="ARBA00005755"/>
    </source>
</evidence>
<keyword evidence="5 15" id="KW-0548">Nucleotidyltransferase</keyword>
<evidence type="ECO:0000256" key="8">
    <source>
        <dbReference type="ARBA" id="ARBA00022771"/>
    </source>
</evidence>
<dbReference type="EMBL" id="JAFCIX010000143">
    <property type="protein sequence ID" value="KAH6597526.1"/>
    <property type="molecule type" value="Genomic_DNA"/>
</dbReference>
<dbReference type="EC" id="2.7.7.7" evidence="15"/>
<evidence type="ECO:0000256" key="1">
    <source>
        <dbReference type="ARBA" id="ARBA00004123"/>
    </source>
</evidence>
<dbReference type="InterPro" id="IPR055191">
    <property type="entry name" value="POL2_thumb"/>
</dbReference>
<keyword evidence="4 15" id="KW-0808">Transferase</keyword>
<evidence type="ECO:0000256" key="11">
    <source>
        <dbReference type="ARBA" id="ARBA00023004"/>
    </source>
</evidence>
<dbReference type="Gene3D" id="3.90.1600.10">
    <property type="entry name" value="Palm domain of DNA polymerase"/>
    <property type="match status" value="1"/>
</dbReference>
<evidence type="ECO:0000256" key="5">
    <source>
        <dbReference type="ARBA" id="ARBA00022695"/>
    </source>
</evidence>
<dbReference type="Gene3D" id="3.30.342.10">
    <property type="entry name" value="DNA Polymerase, chain B, domain 1"/>
    <property type="match status" value="1"/>
</dbReference>
<dbReference type="CDD" id="cd05535">
    <property type="entry name" value="POLBc_epsilon"/>
    <property type="match status" value="1"/>
</dbReference>
<dbReference type="InterPro" id="IPR036397">
    <property type="entry name" value="RNaseH_sf"/>
</dbReference>
<keyword evidence="8 15" id="KW-0863">Zinc-finger</keyword>
<dbReference type="Pfam" id="PF23250">
    <property type="entry name" value="zf_DPOE_2"/>
    <property type="match status" value="1"/>
</dbReference>
<keyword evidence="13 15" id="KW-0238">DNA-binding</keyword>
<feature type="compositionally biased region" description="Polar residues" evidence="16">
    <location>
        <begin position="2102"/>
        <end position="2112"/>
    </location>
</feature>
<dbReference type="InterPro" id="IPR023211">
    <property type="entry name" value="DNA_pol_palm_dom_sf"/>
</dbReference>
<dbReference type="InterPro" id="IPR042087">
    <property type="entry name" value="DNA_pol_B_thumb"/>
</dbReference>
<dbReference type="PANTHER" id="PTHR10670">
    <property type="entry name" value="DNA POLYMERASE EPSILON CATALYTIC SUBUNIT A"/>
    <property type="match status" value="1"/>
</dbReference>
<keyword evidence="19" id="KW-1185">Reference proteome</keyword>
<reference evidence="18 19" key="1">
    <citation type="submission" date="2021-02" db="EMBL/GenBank/DDBJ databases">
        <title>Variation within the Batrachochytrium salamandrivorans European outbreak.</title>
        <authorList>
            <person name="Kelly M."/>
            <person name="Pasmans F."/>
            <person name="Shea T.P."/>
            <person name="Munoz J.F."/>
            <person name="Carranza S."/>
            <person name="Cuomo C.A."/>
            <person name="Martel A."/>
        </authorList>
    </citation>
    <scope>NUCLEOTIDE SEQUENCE [LARGE SCALE GENOMIC DNA]</scope>
    <source>
        <strain evidence="18 19">AMFP18/2</strain>
    </source>
</reference>
<evidence type="ECO:0000256" key="7">
    <source>
        <dbReference type="ARBA" id="ARBA00022723"/>
    </source>
</evidence>
<comment type="subcellular location">
    <subcellularLocation>
        <location evidence="1 15">Nucleus</location>
    </subcellularLocation>
</comment>
<dbReference type="SMART" id="SM00486">
    <property type="entry name" value="POLBc"/>
    <property type="match status" value="1"/>
</dbReference>
<dbReference type="Gene3D" id="1.10.132.60">
    <property type="entry name" value="DNA polymerase family B, C-terminal domain"/>
    <property type="match status" value="1"/>
</dbReference>
<dbReference type="Pfam" id="PF08490">
    <property type="entry name" value="DUF1744"/>
    <property type="match status" value="1"/>
</dbReference>
<keyword evidence="14 15" id="KW-0539">Nucleus</keyword>
<evidence type="ECO:0000256" key="12">
    <source>
        <dbReference type="ARBA" id="ARBA00023014"/>
    </source>
</evidence>
<dbReference type="Proteomes" id="UP001648503">
    <property type="component" value="Unassembled WGS sequence"/>
</dbReference>